<dbReference type="NCBIfam" id="NF004388">
    <property type="entry name" value="PRK05749.1-4"/>
    <property type="match status" value="1"/>
</dbReference>
<dbReference type="Gene3D" id="3.40.50.2000">
    <property type="entry name" value="Glycogen Phosphorylase B"/>
    <property type="match status" value="1"/>
</dbReference>
<evidence type="ECO:0000256" key="3">
    <source>
        <dbReference type="ARBA" id="ARBA00019077"/>
    </source>
</evidence>
<evidence type="ECO:0000313" key="10">
    <source>
        <dbReference type="Proteomes" id="UP001596114"/>
    </source>
</evidence>
<dbReference type="Proteomes" id="UP001596114">
    <property type="component" value="Unassembled WGS sequence"/>
</dbReference>
<dbReference type="EMBL" id="JBHSNF010000004">
    <property type="protein sequence ID" value="MFC5527287.1"/>
    <property type="molecule type" value="Genomic_DNA"/>
</dbReference>
<dbReference type="SUPFAM" id="SSF53756">
    <property type="entry name" value="UDP-Glycosyltransferase/glycogen phosphorylase"/>
    <property type="match status" value="1"/>
</dbReference>
<evidence type="ECO:0000256" key="1">
    <source>
        <dbReference type="ARBA" id="ARBA00004713"/>
    </source>
</evidence>
<keyword evidence="4 7" id="KW-0808">Transferase</keyword>
<dbReference type="PANTHER" id="PTHR42755">
    <property type="entry name" value="3-DEOXY-MANNO-OCTULOSONATE CYTIDYLYLTRANSFERASE"/>
    <property type="match status" value="1"/>
</dbReference>
<evidence type="ECO:0000256" key="7">
    <source>
        <dbReference type="RuleBase" id="RU365103"/>
    </source>
</evidence>
<proteinExistence type="inferred from homology"/>
<accession>A0ABW0QSZ0</accession>
<evidence type="ECO:0000259" key="8">
    <source>
        <dbReference type="Pfam" id="PF04413"/>
    </source>
</evidence>
<dbReference type="PANTHER" id="PTHR42755:SF1">
    <property type="entry name" value="3-DEOXY-D-MANNO-OCTULOSONIC ACID TRANSFERASE, MITOCHONDRIAL-RELATED"/>
    <property type="match status" value="1"/>
</dbReference>
<protein>
    <recommendedName>
        <fullName evidence="3 7">3-deoxy-D-manno-octulosonic acid transferase</fullName>
        <shortName evidence="7">Kdo transferase</shortName>
        <ecNumber evidence="2 7">2.4.99.12</ecNumber>
    </recommendedName>
    <alternativeName>
        <fullName evidence="5 7">Lipid IV(A) 3-deoxy-D-manno-octulosonic acid transferase</fullName>
    </alternativeName>
</protein>
<keyword evidence="9" id="KW-0328">Glycosyltransferase</keyword>
<comment type="caution">
    <text evidence="9">The sequence shown here is derived from an EMBL/GenBank/DDBJ whole genome shotgun (WGS) entry which is preliminary data.</text>
</comment>
<evidence type="ECO:0000256" key="2">
    <source>
        <dbReference type="ARBA" id="ARBA00012621"/>
    </source>
</evidence>
<evidence type="ECO:0000256" key="5">
    <source>
        <dbReference type="ARBA" id="ARBA00031445"/>
    </source>
</evidence>
<reference evidence="10" key="1">
    <citation type="journal article" date="2019" name="Int. J. Syst. Evol. Microbiol.">
        <title>The Global Catalogue of Microorganisms (GCM) 10K type strain sequencing project: providing services to taxonomists for standard genome sequencing and annotation.</title>
        <authorList>
            <consortium name="The Broad Institute Genomics Platform"/>
            <consortium name="The Broad Institute Genome Sequencing Center for Infectious Disease"/>
            <person name="Wu L."/>
            <person name="Ma J."/>
        </authorList>
    </citation>
    <scope>NUCLEOTIDE SEQUENCE [LARGE SCALE GENOMIC DNA]</scope>
    <source>
        <strain evidence="10">CGMCC 1.16619</strain>
    </source>
</reference>
<dbReference type="GO" id="GO:0043842">
    <property type="term" value="F:Kdo transferase activity"/>
    <property type="evidence" value="ECO:0007669"/>
    <property type="project" value="UniProtKB-EC"/>
</dbReference>
<dbReference type="InterPro" id="IPR039901">
    <property type="entry name" value="Kdotransferase"/>
</dbReference>
<name>A0ABW0QSZ0_9GAMM</name>
<evidence type="ECO:0000313" key="9">
    <source>
        <dbReference type="EMBL" id="MFC5527287.1"/>
    </source>
</evidence>
<comment type="subcellular location">
    <subcellularLocation>
        <location evidence="7">Cell membrane</location>
    </subcellularLocation>
</comment>
<dbReference type="InterPro" id="IPR038107">
    <property type="entry name" value="Glycos_transf_N_sf"/>
</dbReference>
<sequence>MRYLYTFAMFLVTPLLVLRLLARGVRSRPYHRRWLERFGIFDTPGITGSLWVHAVSVGEVNAAEPLIKALRRDYPNAPLVITTVTPTGTARVHQLFGDSVFHVYLPYDLPFSVNRFLKRIRPRLALIVETEIWPNLYFACRRRGIPLMIVNARLSERSMRGYKPLRSLARSALRCVQLIAAQSRTDAARYRLLGADPEQVLVTGNMKFDMPIPQDAVAAGAAMREHWGPRRPVWMAASTHEGEELAVLEAHLKVLKRFPDALLVLAPRHPERFRLVENAARSLGFTVATRSVDGVPLPVHQVCVIDAMGQLMPFFAATDVAFVGGSLVPIGGHNVLEPAALSVPVLVGPYTFNFEEITDSLIEQGGAERVPDADQLGPDVLQLLLDGGKREQMGQAAQRVFERERGAVQRIMQLIDTLLQE</sequence>
<dbReference type="Pfam" id="PF04413">
    <property type="entry name" value="Glycos_transf_N"/>
    <property type="match status" value="1"/>
</dbReference>
<keyword evidence="10" id="KW-1185">Reference proteome</keyword>
<comment type="function">
    <text evidence="7">Involved in lipopolysaccharide (LPS) biosynthesis. Catalyzes the transfer of 3-deoxy-D-manno-octulosonate (Kdo) residue(s) from CMP-Kdo to lipid IV(A), the tetraacyldisaccharide-1,4'-bisphosphate precursor of lipid A.</text>
</comment>
<gene>
    <name evidence="9" type="primary">waaA</name>
    <name evidence="9" type="ORF">ACFPPA_16220</name>
</gene>
<keyword evidence="7" id="KW-1003">Cell membrane</keyword>
<dbReference type="Gene3D" id="3.40.50.11720">
    <property type="entry name" value="3-Deoxy-D-manno-octulosonic-acid transferase, N-terminal domain"/>
    <property type="match status" value="1"/>
</dbReference>
<evidence type="ECO:0000256" key="6">
    <source>
        <dbReference type="ARBA" id="ARBA00049183"/>
    </source>
</evidence>
<organism evidence="9 10">
    <name type="scientific">Rhodanobacter ginsengisoli</name>
    <dbReference type="NCBI Taxonomy" id="418646"/>
    <lineage>
        <taxon>Bacteria</taxon>
        <taxon>Pseudomonadati</taxon>
        <taxon>Pseudomonadota</taxon>
        <taxon>Gammaproteobacteria</taxon>
        <taxon>Lysobacterales</taxon>
        <taxon>Rhodanobacteraceae</taxon>
        <taxon>Rhodanobacter</taxon>
    </lineage>
</organism>
<evidence type="ECO:0000256" key="4">
    <source>
        <dbReference type="ARBA" id="ARBA00022679"/>
    </source>
</evidence>
<keyword evidence="7" id="KW-0448">Lipopolysaccharide biosynthesis</keyword>
<dbReference type="InterPro" id="IPR007507">
    <property type="entry name" value="Glycos_transf_N"/>
</dbReference>
<comment type="similarity">
    <text evidence="7">Belongs to the glycosyltransferase group 1 family.</text>
</comment>
<feature type="domain" description="3-deoxy-D-manno-octulosonic-acid transferase N-terminal" evidence="8">
    <location>
        <begin position="33"/>
        <end position="210"/>
    </location>
</feature>
<dbReference type="EC" id="2.4.99.12" evidence="2 7"/>
<comment type="pathway">
    <text evidence="1 7">Bacterial outer membrane biogenesis; LPS core biosynthesis.</text>
</comment>
<dbReference type="RefSeq" id="WP_377321802.1">
    <property type="nucleotide sequence ID" value="NZ_JBHSNF010000004.1"/>
</dbReference>
<keyword evidence="7" id="KW-0472">Membrane</keyword>
<comment type="catalytic activity">
    <reaction evidence="6 7">
        <text>lipid IVA (E. coli) + CMP-3-deoxy-beta-D-manno-octulosonate = alpha-Kdo-(2-&gt;6)-lipid IVA (E. coli) + CMP + H(+)</text>
        <dbReference type="Rhea" id="RHEA:28066"/>
        <dbReference type="ChEBI" id="CHEBI:15378"/>
        <dbReference type="ChEBI" id="CHEBI:58603"/>
        <dbReference type="ChEBI" id="CHEBI:60364"/>
        <dbReference type="ChEBI" id="CHEBI:60377"/>
        <dbReference type="ChEBI" id="CHEBI:85987"/>
        <dbReference type="EC" id="2.4.99.12"/>
    </reaction>
</comment>